<accession>A0ABS8BJ01</accession>
<feature type="domain" description="ATPase AAA-type core" evidence="1">
    <location>
        <begin position="185"/>
        <end position="274"/>
    </location>
</feature>
<dbReference type="PIRSF" id="PIRSF034888">
    <property type="entry name" value="P-loop_UCP034888"/>
    <property type="match status" value="1"/>
</dbReference>
<dbReference type="Pfam" id="PF13304">
    <property type="entry name" value="AAA_21"/>
    <property type="match status" value="1"/>
</dbReference>
<evidence type="ECO:0000259" key="1">
    <source>
        <dbReference type="Pfam" id="PF13304"/>
    </source>
</evidence>
<dbReference type="SUPFAM" id="SSF52540">
    <property type="entry name" value="P-loop containing nucleoside triphosphate hydrolases"/>
    <property type="match status" value="1"/>
</dbReference>
<dbReference type="InterPro" id="IPR014592">
    <property type="entry name" value="P-loop_UCP034888"/>
</dbReference>
<dbReference type="InterPro" id="IPR051396">
    <property type="entry name" value="Bact_Antivir_Def_Nuclease"/>
</dbReference>
<name>A0ABS8BJ01_9NEIS</name>
<dbReference type="RefSeq" id="WP_226763498.1">
    <property type="nucleotide sequence ID" value="NZ_JAJAWG010000002.1"/>
</dbReference>
<dbReference type="Proteomes" id="UP001198034">
    <property type="component" value="Unassembled WGS sequence"/>
</dbReference>
<sequence length="346" mass="38589">MINALSVAGYKSISSEVFDFKKLVVFTGVNSSGKSTVLQSLLLAGIFSENIKNGSLSDYVDNFSDFSFSRNKIANSRLIEIGVSSPSGVTKINWSESESNVECIDGGAELDFEKEIYYLSAHRTGPEELAIYNGKVKCGLNGEYLFGFFDQHKDDIYDIGDFKSKDSLTLKSQLNWWLQYILDIDITLQSQKITSSKVKVSFSSGTLSELNPFNVGAGNSYVAKILILCLSCNKGDSIIIENPEIHLHPKAQAKLGEFFYYLAKNEVQVILETHCEHLINKVRYEAYKDDAYDDLVGIFYKKDSGQLFEKIAINKAGSFVDEKGLKVSFPTGFFDSTLENLMELPL</sequence>
<protein>
    <submittedName>
        <fullName evidence="2">AAA family ATPase</fullName>
    </submittedName>
</protein>
<gene>
    <name evidence="2" type="ORF">LG219_05325</name>
</gene>
<reference evidence="2 3" key="1">
    <citation type="submission" date="2021-10" db="EMBL/GenBank/DDBJ databases">
        <authorList>
            <person name="Chen M."/>
        </authorList>
    </citation>
    <scope>NUCLEOTIDE SEQUENCE [LARGE SCALE GENOMIC DNA]</scope>
    <source>
        <strain evidence="2 3">H3-26</strain>
    </source>
</reference>
<dbReference type="Gene3D" id="3.40.50.300">
    <property type="entry name" value="P-loop containing nucleotide triphosphate hydrolases"/>
    <property type="match status" value="1"/>
</dbReference>
<dbReference type="InterPro" id="IPR027417">
    <property type="entry name" value="P-loop_NTPase"/>
</dbReference>
<organism evidence="2 3">
    <name type="scientific">Deefgea salmonis</name>
    <dbReference type="NCBI Taxonomy" id="2875502"/>
    <lineage>
        <taxon>Bacteria</taxon>
        <taxon>Pseudomonadati</taxon>
        <taxon>Pseudomonadota</taxon>
        <taxon>Betaproteobacteria</taxon>
        <taxon>Neisseriales</taxon>
        <taxon>Chitinibacteraceae</taxon>
        <taxon>Deefgea</taxon>
    </lineage>
</organism>
<dbReference type="EMBL" id="JAJAWG010000002">
    <property type="protein sequence ID" value="MCB5195708.1"/>
    <property type="molecule type" value="Genomic_DNA"/>
</dbReference>
<dbReference type="InterPro" id="IPR003959">
    <property type="entry name" value="ATPase_AAA_core"/>
</dbReference>
<evidence type="ECO:0000313" key="2">
    <source>
        <dbReference type="EMBL" id="MCB5195708.1"/>
    </source>
</evidence>
<evidence type="ECO:0000313" key="3">
    <source>
        <dbReference type="Proteomes" id="UP001198034"/>
    </source>
</evidence>
<proteinExistence type="predicted"/>
<keyword evidence="3" id="KW-1185">Reference proteome</keyword>
<dbReference type="PANTHER" id="PTHR43581:SF2">
    <property type="entry name" value="EXCINUCLEASE ATPASE SUBUNIT"/>
    <property type="match status" value="1"/>
</dbReference>
<comment type="caution">
    <text evidence="2">The sequence shown here is derived from an EMBL/GenBank/DDBJ whole genome shotgun (WGS) entry which is preliminary data.</text>
</comment>
<dbReference type="PANTHER" id="PTHR43581">
    <property type="entry name" value="ATP/GTP PHOSPHATASE"/>
    <property type="match status" value="1"/>
</dbReference>